<evidence type="ECO:0000313" key="3">
    <source>
        <dbReference type="Proteomes" id="UP000199223"/>
    </source>
</evidence>
<keyword evidence="1" id="KW-0812">Transmembrane</keyword>
<proteinExistence type="predicted"/>
<dbReference type="STRING" id="856736.SAMN04488058_111107"/>
<sequence length="141" mass="15622">MKGTDLSRTRFFLRKTRRLLLLESLNIPGVLLLLWAFWTGRPDPWLIGAGFALMVAGLMVNALRNIRTFQLMDEYEQLTFLKAVAPAFICSLAAVYLAGMLLLFTSVNPIFVGLGLLVSFLLAFVVLGVAQARMTARDAQA</sequence>
<reference evidence="3" key="1">
    <citation type="submission" date="2016-10" db="EMBL/GenBank/DDBJ databases">
        <authorList>
            <person name="Varghese N."/>
            <person name="Submissions S."/>
        </authorList>
    </citation>
    <scope>NUCLEOTIDE SEQUENCE [LARGE SCALE GENOMIC DNA]</scope>
    <source>
        <strain evidence="3">CGMCC 1.10218</strain>
    </source>
</reference>
<feature type="transmembrane region" description="Helical" evidence="1">
    <location>
        <begin position="83"/>
        <end position="104"/>
    </location>
</feature>
<feature type="transmembrane region" description="Helical" evidence="1">
    <location>
        <begin position="110"/>
        <end position="130"/>
    </location>
</feature>
<keyword evidence="1" id="KW-0472">Membrane</keyword>
<organism evidence="2 3">
    <name type="scientific">Deinococcus reticulitermitis</name>
    <dbReference type="NCBI Taxonomy" id="856736"/>
    <lineage>
        <taxon>Bacteria</taxon>
        <taxon>Thermotogati</taxon>
        <taxon>Deinococcota</taxon>
        <taxon>Deinococci</taxon>
        <taxon>Deinococcales</taxon>
        <taxon>Deinococcaceae</taxon>
        <taxon>Deinococcus</taxon>
    </lineage>
</organism>
<name>A0A1H7AFV6_9DEIO</name>
<accession>A0A1H7AFV6</accession>
<dbReference type="EMBL" id="FNZA01000011">
    <property type="protein sequence ID" value="SEJ59885.1"/>
    <property type="molecule type" value="Genomic_DNA"/>
</dbReference>
<keyword evidence="1" id="KW-1133">Transmembrane helix</keyword>
<evidence type="ECO:0000256" key="1">
    <source>
        <dbReference type="SAM" id="Phobius"/>
    </source>
</evidence>
<evidence type="ECO:0000313" key="2">
    <source>
        <dbReference type="EMBL" id="SEJ59885.1"/>
    </source>
</evidence>
<dbReference type="Proteomes" id="UP000199223">
    <property type="component" value="Unassembled WGS sequence"/>
</dbReference>
<protein>
    <submittedName>
        <fullName evidence="2">Uncharacterized protein</fullName>
    </submittedName>
</protein>
<feature type="transmembrane region" description="Helical" evidence="1">
    <location>
        <begin position="20"/>
        <end position="38"/>
    </location>
</feature>
<gene>
    <name evidence="2" type="ORF">SAMN04488058_111107</name>
</gene>
<dbReference type="AlphaFoldDB" id="A0A1H7AFV6"/>
<feature type="transmembrane region" description="Helical" evidence="1">
    <location>
        <begin position="44"/>
        <end position="63"/>
    </location>
</feature>
<dbReference type="RefSeq" id="WP_092264899.1">
    <property type="nucleotide sequence ID" value="NZ_FNZA01000011.1"/>
</dbReference>
<keyword evidence="3" id="KW-1185">Reference proteome</keyword>